<protein>
    <recommendedName>
        <fullName evidence="2">SANT domain-containing protein</fullName>
    </recommendedName>
</protein>
<sequence>MHQSDLITQNQLKSIYRTLNLEWSDHCEAIDRLRLRLNNNKKRNTLTPLIETNNNITLNNNQLTNQITQQQPVSIDQQSIDQQLSQQTTNQLPSLLSRTTRRNAPSTTFGVGDAVTDAQFENVLVHLGTEDLKDPIIRSFKSQAKIPDMIILNNHQKESKTKKEIEEFNKITLIKDPISYYDLNLNIKKNWTKEEIKEFELSYINQPKQFGFISKKIKTKSRSECVLFYYQTKNKLKYRNLLSTSLSSSSSNNNNNSNNNEINNHNKFNNSQQPNNQQQIQTTIKGRRNRKSGIKTTIHGNHNNQLKSNNVIIDQVKFNDHHNVQSNKHPSISIQKPSPESQKNVNERSKNKIDLNNLLNQTSEEEINEEIVNNSIDSLQDDNHQTIDQDRDQERFSKRKPSPKSILQPSTSSNDYQPTLPTSIETRLESIEVILPNKSRNKRKLDEIGDDHEISLVGNKQNVEINDEHERSSVGNKQIGEIRLPEILNHEAHLISCSSSSGNVTFHSNNHQEFLLNMSFHDEDEINLDPNSWFNDNNDDDDEINLIQQPHRLSPTITIDERFADPPSPPLQDSYSNQLLPYSNFNQQYDRNQQALGSSRPIHHHHANPSSSTYPYHHPFR</sequence>
<reference evidence="3" key="1">
    <citation type="submission" date="2013-11" db="EMBL/GenBank/DDBJ databases">
        <title>Genome sequence of the fusiform rust pathogen reveals effectors for host alternation and coevolution with pine.</title>
        <authorList>
            <consortium name="DOE Joint Genome Institute"/>
            <person name="Smith K."/>
            <person name="Pendleton A."/>
            <person name="Kubisiak T."/>
            <person name="Anderson C."/>
            <person name="Salamov A."/>
            <person name="Aerts A."/>
            <person name="Riley R."/>
            <person name="Clum A."/>
            <person name="Lindquist E."/>
            <person name="Ence D."/>
            <person name="Campbell M."/>
            <person name="Kronenberg Z."/>
            <person name="Feau N."/>
            <person name="Dhillon B."/>
            <person name="Hamelin R."/>
            <person name="Burleigh J."/>
            <person name="Smith J."/>
            <person name="Yandell M."/>
            <person name="Nelson C."/>
            <person name="Grigoriev I."/>
            <person name="Davis J."/>
        </authorList>
    </citation>
    <scope>NUCLEOTIDE SEQUENCE</scope>
    <source>
        <strain evidence="3">G11</strain>
    </source>
</reference>
<dbReference type="CDD" id="cd00167">
    <property type="entry name" value="SANT"/>
    <property type="match status" value="1"/>
</dbReference>
<evidence type="ECO:0000259" key="2">
    <source>
        <dbReference type="PROSITE" id="PS51293"/>
    </source>
</evidence>
<evidence type="ECO:0000313" key="4">
    <source>
        <dbReference type="Proteomes" id="UP000886653"/>
    </source>
</evidence>
<dbReference type="OrthoDB" id="10258692at2759"/>
<dbReference type="PANTHER" id="PTHR13992">
    <property type="entry name" value="NUCLEAR RECEPTOR CO-REPRESSOR RELATED NCOR"/>
    <property type="match status" value="1"/>
</dbReference>
<feature type="region of interest" description="Disordered" evidence="1">
    <location>
        <begin position="323"/>
        <end position="352"/>
    </location>
</feature>
<evidence type="ECO:0000313" key="3">
    <source>
        <dbReference type="EMBL" id="KAG0141146.1"/>
    </source>
</evidence>
<dbReference type="InterPro" id="IPR051571">
    <property type="entry name" value="N-CoR_corepressor"/>
</dbReference>
<proteinExistence type="predicted"/>
<dbReference type="InterPro" id="IPR017884">
    <property type="entry name" value="SANT_dom"/>
</dbReference>
<gene>
    <name evidence="3" type="ORF">CROQUDRAFT_99148</name>
</gene>
<dbReference type="AlphaFoldDB" id="A0A9P6N781"/>
<dbReference type="EMBL" id="MU167400">
    <property type="protein sequence ID" value="KAG0141146.1"/>
    <property type="molecule type" value="Genomic_DNA"/>
</dbReference>
<dbReference type="Gene3D" id="1.10.10.60">
    <property type="entry name" value="Homeodomain-like"/>
    <property type="match status" value="1"/>
</dbReference>
<dbReference type="PROSITE" id="PS51293">
    <property type="entry name" value="SANT"/>
    <property type="match status" value="1"/>
</dbReference>
<feature type="compositionally biased region" description="Low complexity" evidence="1">
    <location>
        <begin position="245"/>
        <end position="281"/>
    </location>
</feature>
<name>A0A9P6N781_9BASI</name>
<dbReference type="GO" id="GO:0034967">
    <property type="term" value="C:Set3 complex"/>
    <property type="evidence" value="ECO:0007669"/>
    <property type="project" value="TreeGrafter"/>
</dbReference>
<feature type="region of interest" description="Disordered" evidence="1">
    <location>
        <begin position="389"/>
        <end position="420"/>
    </location>
</feature>
<dbReference type="InterPro" id="IPR009057">
    <property type="entry name" value="Homeodomain-like_sf"/>
</dbReference>
<dbReference type="SMART" id="SM00717">
    <property type="entry name" value="SANT"/>
    <property type="match status" value="1"/>
</dbReference>
<accession>A0A9P6N781</accession>
<keyword evidence="4" id="KW-1185">Reference proteome</keyword>
<feature type="region of interest" description="Disordered" evidence="1">
    <location>
        <begin position="245"/>
        <end position="289"/>
    </location>
</feature>
<dbReference type="SUPFAM" id="SSF46689">
    <property type="entry name" value="Homeodomain-like"/>
    <property type="match status" value="1"/>
</dbReference>
<dbReference type="Proteomes" id="UP000886653">
    <property type="component" value="Unassembled WGS sequence"/>
</dbReference>
<feature type="compositionally biased region" description="Polar residues" evidence="1">
    <location>
        <begin position="405"/>
        <end position="420"/>
    </location>
</feature>
<evidence type="ECO:0000256" key="1">
    <source>
        <dbReference type="SAM" id="MobiDB-lite"/>
    </source>
</evidence>
<dbReference type="InterPro" id="IPR001005">
    <property type="entry name" value="SANT/Myb"/>
</dbReference>
<feature type="region of interest" description="Disordered" evidence="1">
    <location>
        <begin position="598"/>
        <end position="621"/>
    </location>
</feature>
<comment type="caution">
    <text evidence="3">The sequence shown here is derived from an EMBL/GenBank/DDBJ whole genome shotgun (WGS) entry which is preliminary data.</text>
</comment>
<organism evidence="3 4">
    <name type="scientific">Cronartium quercuum f. sp. fusiforme G11</name>
    <dbReference type="NCBI Taxonomy" id="708437"/>
    <lineage>
        <taxon>Eukaryota</taxon>
        <taxon>Fungi</taxon>
        <taxon>Dikarya</taxon>
        <taxon>Basidiomycota</taxon>
        <taxon>Pucciniomycotina</taxon>
        <taxon>Pucciniomycetes</taxon>
        <taxon>Pucciniales</taxon>
        <taxon>Coleosporiaceae</taxon>
        <taxon>Cronartium</taxon>
    </lineage>
</organism>
<dbReference type="PANTHER" id="PTHR13992:SF39">
    <property type="entry name" value="SMRTER, ISOFORM G"/>
    <property type="match status" value="1"/>
</dbReference>
<feature type="compositionally biased region" description="Polar residues" evidence="1">
    <location>
        <begin position="324"/>
        <end position="344"/>
    </location>
</feature>
<feature type="domain" description="SANT" evidence="2">
    <location>
        <begin position="186"/>
        <end position="237"/>
    </location>
</feature>
<dbReference type="GO" id="GO:0006357">
    <property type="term" value="P:regulation of transcription by RNA polymerase II"/>
    <property type="evidence" value="ECO:0007669"/>
    <property type="project" value="TreeGrafter"/>
</dbReference>